<evidence type="ECO:0000256" key="5">
    <source>
        <dbReference type="ARBA" id="ARBA00022592"/>
    </source>
</evidence>
<dbReference type="EMBL" id="PDOF01000001">
    <property type="protein sequence ID" value="PYZ99121.1"/>
    <property type="molecule type" value="Genomic_DNA"/>
</dbReference>
<dbReference type="Proteomes" id="UP000248066">
    <property type="component" value="Unassembled WGS sequence"/>
</dbReference>
<feature type="transmembrane region" description="Helical" evidence="9">
    <location>
        <begin position="160"/>
        <end position="184"/>
    </location>
</feature>
<keyword evidence="13" id="KW-1185">Reference proteome</keyword>
<evidence type="ECO:0000313" key="12">
    <source>
        <dbReference type="EMBL" id="PYZ99121.1"/>
    </source>
</evidence>
<sequence length="354" mass="38803">MPLKSDPVIPQYKIRIGTGGENVSSQAEKHYENDEIQNLQKVTKEKLTQKSFKSNIFDYMIEKMFFVFGSIAVFILLLLLYFLIREGWPAIQENGVMPYITETRWNPSSGEPGFGALPFITSSIMVTLGALIIAIPWGIFTAIFIAEIAPKRVRETLKPVVEVLAIFPSVVLGFIALVILGPIVANIFDLSNGRTALTASLILSVMALPTIISIAEDSLRSVPKDYREAAYALGASRWETIKIVTLPAAKSGIVAGVMLGFGRAVGETMTVLMAAGNSLNMPISEFFGVALPNFLMSVRTLTANIAIEGSDVPWGSLHYSSLFVLALILFVITFIINLIADLLISRQRRKLTNE</sequence>
<dbReference type="InterPro" id="IPR035906">
    <property type="entry name" value="MetI-like_sf"/>
</dbReference>
<dbReference type="InterPro" id="IPR051124">
    <property type="entry name" value="Phosphate_Transport_Permease"/>
</dbReference>
<comment type="function">
    <text evidence="10">Part of the binding-protein-dependent transport system for phosphate; probably responsible for the translocation of the substrate across the membrane.</text>
</comment>
<organism evidence="12 13">
    <name type="scientific">Alteribacter lacisalsi</name>
    <dbReference type="NCBI Taxonomy" id="2045244"/>
    <lineage>
        <taxon>Bacteria</taxon>
        <taxon>Bacillati</taxon>
        <taxon>Bacillota</taxon>
        <taxon>Bacilli</taxon>
        <taxon>Bacillales</taxon>
        <taxon>Bacillaceae</taxon>
        <taxon>Alteribacter</taxon>
    </lineage>
</organism>
<evidence type="ECO:0000256" key="3">
    <source>
        <dbReference type="ARBA" id="ARBA00022448"/>
    </source>
</evidence>
<dbReference type="InterPro" id="IPR000515">
    <property type="entry name" value="MetI-like"/>
</dbReference>
<evidence type="ECO:0000256" key="1">
    <source>
        <dbReference type="ARBA" id="ARBA00004651"/>
    </source>
</evidence>
<comment type="similarity">
    <text evidence="2 10">Belongs to the binding-protein-dependent transport system permease family. CysTW subfamily.</text>
</comment>
<evidence type="ECO:0000313" key="13">
    <source>
        <dbReference type="Proteomes" id="UP000248066"/>
    </source>
</evidence>
<evidence type="ECO:0000256" key="9">
    <source>
        <dbReference type="RuleBase" id="RU363032"/>
    </source>
</evidence>
<feature type="transmembrane region" description="Helical" evidence="9">
    <location>
        <begin position="319"/>
        <end position="344"/>
    </location>
</feature>
<evidence type="ECO:0000256" key="6">
    <source>
        <dbReference type="ARBA" id="ARBA00022692"/>
    </source>
</evidence>
<comment type="subcellular location">
    <subcellularLocation>
        <location evidence="1 9">Cell membrane</location>
        <topology evidence="1 9">Multi-pass membrane protein</topology>
    </subcellularLocation>
</comment>
<dbReference type="PANTHER" id="PTHR30425:SF1">
    <property type="entry name" value="PHOSPHATE TRANSPORT SYSTEM PERMEASE PROTEIN PSTC"/>
    <property type="match status" value="1"/>
</dbReference>
<dbReference type="GO" id="GO:0005315">
    <property type="term" value="F:phosphate transmembrane transporter activity"/>
    <property type="evidence" value="ECO:0007669"/>
    <property type="project" value="InterPro"/>
</dbReference>
<feature type="domain" description="ABC transmembrane type-1" evidence="11">
    <location>
        <begin position="120"/>
        <end position="340"/>
    </location>
</feature>
<evidence type="ECO:0000256" key="7">
    <source>
        <dbReference type="ARBA" id="ARBA00022989"/>
    </source>
</evidence>
<proteinExistence type="inferred from homology"/>
<evidence type="ECO:0000256" key="10">
    <source>
        <dbReference type="RuleBase" id="RU363054"/>
    </source>
</evidence>
<dbReference type="GO" id="GO:0005886">
    <property type="term" value="C:plasma membrane"/>
    <property type="evidence" value="ECO:0007669"/>
    <property type="project" value="UniProtKB-SubCell"/>
</dbReference>
<feature type="transmembrane region" description="Helical" evidence="9">
    <location>
        <begin position="124"/>
        <end position="148"/>
    </location>
</feature>
<reference evidence="12 13" key="1">
    <citation type="submission" date="2017-10" db="EMBL/GenBank/DDBJ databases">
        <title>Bacillus sp. nov., a halophilic bacterium isolated from a Yangshapao Lake.</title>
        <authorList>
            <person name="Wang H."/>
        </authorList>
    </citation>
    <scope>NUCLEOTIDE SEQUENCE [LARGE SCALE GENOMIC DNA]</scope>
    <source>
        <strain evidence="12 13">YSP-3</strain>
    </source>
</reference>
<keyword evidence="8 9" id="KW-0472">Membrane</keyword>
<gene>
    <name evidence="12" type="primary">pstC</name>
    <name evidence="12" type="ORF">CR205_01805</name>
</gene>
<dbReference type="OrthoDB" id="9785113at2"/>
<evidence type="ECO:0000256" key="2">
    <source>
        <dbReference type="ARBA" id="ARBA00007069"/>
    </source>
</evidence>
<keyword evidence="6 9" id="KW-0812">Transmembrane</keyword>
<evidence type="ECO:0000259" key="11">
    <source>
        <dbReference type="PROSITE" id="PS50928"/>
    </source>
</evidence>
<dbReference type="Pfam" id="PF00528">
    <property type="entry name" value="BPD_transp_1"/>
    <property type="match status" value="1"/>
</dbReference>
<dbReference type="PANTHER" id="PTHR30425">
    <property type="entry name" value="PHOSPHATE TRANSPORT SYSTEM PERMEASE PROTEIN PST"/>
    <property type="match status" value="1"/>
</dbReference>
<dbReference type="GO" id="GO:0006817">
    <property type="term" value="P:phosphate ion transport"/>
    <property type="evidence" value="ECO:0007669"/>
    <property type="project" value="UniProtKB-KW"/>
</dbReference>
<evidence type="ECO:0000256" key="8">
    <source>
        <dbReference type="ARBA" id="ARBA00023136"/>
    </source>
</evidence>
<accession>A0A2W0HE30</accession>
<keyword evidence="5 10" id="KW-0592">Phosphate transport</keyword>
<keyword evidence="4 10" id="KW-1003">Cell membrane</keyword>
<dbReference type="SUPFAM" id="SSF161098">
    <property type="entry name" value="MetI-like"/>
    <property type="match status" value="1"/>
</dbReference>
<keyword evidence="3 9" id="KW-0813">Transport</keyword>
<dbReference type="NCBIfam" id="TIGR02138">
    <property type="entry name" value="phosphate_pstC"/>
    <property type="match status" value="1"/>
</dbReference>
<feature type="transmembrane region" description="Helical" evidence="9">
    <location>
        <begin position="64"/>
        <end position="84"/>
    </location>
</feature>
<evidence type="ECO:0000256" key="4">
    <source>
        <dbReference type="ARBA" id="ARBA00022475"/>
    </source>
</evidence>
<dbReference type="PROSITE" id="PS50928">
    <property type="entry name" value="ABC_TM1"/>
    <property type="match status" value="1"/>
</dbReference>
<comment type="caution">
    <text evidence="12">The sequence shown here is derived from an EMBL/GenBank/DDBJ whole genome shotgun (WGS) entry which is preliminary data.</text>
</comment>
<name>A0A2W0HE30_9BACI</name>
<keyword evidence="7 9" id="KW-1133">Transmembrane helix</keyword>
<feature type="transmembrane region" description="Helical" evidence="9">
    <location>
        <begin position="196"/>
        <end position="215"/>
    </location>
</feature>
<dbReference type="Gene3D" id="1.10.3720.10">
    <property type="entry name" value="MetI-like"/>
    <property type="match status" value="1"/>
</dbReference>
<protein>
    <recommendedName>
        <fullName evidence="10">Phosphate transport system permease protein</fullName>
    </recommendedName>
</protein>
<dbReference type="CDD" id="cd06261">
    <property type="entry name" value="TM_PBP2"/>
    <property type="match status" value="1"/>
</dbReference>
<dbReference type="InterPro" id="IPR011864">
    <property type="entry name" value="Phosphate_PstC"/>
</dbReference>
<dbReference type="AlphaFoldDB" id="A0A2W0HE30"/>
<comment type="caution">
    <text evidence="10">Lacks conserved residue(s) required for the propagation of feature annotation.</text>
</comment>